<dbReference type="SUPFAM" id="SSF51735">
    <property type="entry name" value="NAD(P)-binding Rossmann-fold domains"/>
    <property type="match status" value="1"/>
</dbReference>
<dbReference type="EMBL" id="WNKU01000013">
    <property type="protein sequence ID" value="MTV49685.1"/>
    <property type="molecule type" value="Genomic_DNA"/>
</dbReference>
<dbReference type="InterPro" id="IPR001509">
    <property type="entry name" value="Epimerase_deHydtase"/>
</dbReference>
<dbReference type="PANTHER" id="PTHR43238">
    <property type="entry name" value="GDP-L-FUCOSE SYNTHASE"/>
    <property type="match status" value="1"/>
</dbReference>
<evidence type="ECO:0000259" key="1">
    <source>
        <dbReference type="Pfam" id="PF01370"/>
    </source>
</evidence>
<name>A0A6I3SLQ7_HELMO</name>
<comment type="caution">
    <text evidence="2">The sequence shown here is derived from an EMBL/GenBank/DDBJ whole genome shotgun (WGS) entry which is preliminary data.</text>
</comment>
<keyword evidence="3" id="KW-1185">Reference proteome</keyword>
<dbReference type="AlphaFoldDB" id="A0A6I3SLQ7"/>
<evidence type="ECO:0000313" key="3">
    <source>
        <dbReference type="Proteomes" id="UP000430670"/>
    </source>
</evidence>
<organism evidence="2 3">
    <name type="scientific">Heliobacterium mobile</name>
    <name type="common">Heliobacillus mobilis</name>
    <dbReference type="NCBI Taxonomy" id="28064"/>
    <lineage>
        <taxon>Bacteria</taxon>
        <taxon>Bacillati</taxon>
        <taxon>Bacillota</taxon>
        <taxon>Clostridia</taxon>
        <taxon>Eubacteriales</taxon>
        <taxon>Heliobacteriaceae</taxon>
        <taxon>Heliobacterium</taxon>
    </lineage>
</organism>
<dbReference type="GO" id="GO:0050577">
    <property type="term" value="F:GDP-L-fucose synthase activity"/>
    <property type="evidence" value="ECO:0007669"/>
    <property type="project" value="TreeGrafter"/>
</dbReference>
<protein>
    <submittedName>
        <fullName evidence="2">NAD-dependent epimerase/dehydratase family protein</fullName>
    </submittedName>
</protein>
<proteinExistence type="predicted"/>
<accession>A0A6I3SLQ7</accession>
<dbReference type="PANTHER" id="PTHR43238:SF1">
    <property type="entry name" value="GDP-L-FUCOSE SYNTHASE"/>
    <property type="match status" value="1"/>
</dbReference>
<dbReference type="InterPro" id="IPR036291">
    <property type="entry name" value="NAD(P)-bd_dom_sf"/>
</dbReference>
<evidence type="ECO:0000313" key="2">
    <source>
        <dbReference type="EMBL" id="MTV49685.1"/>
    </source>
</evidence>
<sequence>MYRGKKVLVAGGTGTIGIPLVKKLLELGADVSVASLDSPEYARTVLGRDVQFIRADLTDFNECLRVNDRQEYVFNLVGIKGSVGIGETKVASYFVNMLWFQTNLMEAAFRSGVQRFLFVSSICGYPQSDFHEEGNMWNGLPKQNDRFPGIAKRVGEVQGETYLHQYGWDAVRIVRPGNVYGPFDDFNPATAQVIPALIRRMIDGENPVRVWGDGSAVRDFIFSEEVAHWLLVALEKAPPCVPINLGSGKGTTIRQVAETIAASLPAPPQIEWDLSKPVGDPVRLLSVERAKQLLGFEPMVSLEEGIGRTIDWYQANQSLIK</sequence>
<dbReference type="Pfam" id="PF01370">
    <property type="entry name" value="Epimerase"/>
    <property type="match status" value="1"/>
</dbReference>
<dbReference type="Proteomes" id="UP000430670">
    <property type="component" value="Unassembled WGS sequence"/>
</dbReference>
<feature type="domain" description="NAD-dependent epimerase/dehydratase" evidence="1">
    <location>
        <begin position="7"/>
        <end position="238"/>
    </location>
</feature>
<reference evidence="2 3" key="1">
    <citation type="submission" date="2019-11" db="EMBL/GenBank/DDBJ databases">
        <title>Whole-genome sequence of a the green, strictly anaerobic photosynthetic bacterium Heliobacillus mobilis DSM 6151.</title>
        <authorList>
            <person name="Kyndt J.A."/>
            <person name="Meyer T.E."/>
        </authorList>
    </citation>
    <scope>NUCLEOTIDE SEQUENCE [LARGE SCALE GENOMIC DNA]</scope>
    <source>
        <strain evidence="2 3">DSM 6151</strain>
    </source>
</reference>
<dbReference type="Gene3D" id="3.90.25.10">
    <property type="entry name" value="UDP-galactose 4-epimerase, domain 1"/>
    <property type="match status" value="1"/>
</dbReference>
<gene>
    <name evidence="2" type="ORF">GJ688_11935</name>
</gene>
<dbReference type="RefSeq" id="WP_155476782.1">
    <property type="nucleotide sequence ID" value="NZ_WNKU01000013.1"/>
</dbReference>
<dbReference type="Gene3D" id="3.40.50.720">
    <property type="entry name" value="NAD(P)-binding Rossmann-like Domain"/>
    <property type="match status" value="1"/>
</dbReference>
<dbReference type="OrthoDB" id="9811425at2"/>